<keyword evidence="5" id="KW-1185">Reference proteome</keyword>
<dbReference type="Gene3D" id="2.30.30.40">
    <property type="entry name" value="SH3 Domains"/>
    <property type="match status" value="1"/>
</dbReference>
<feature type="transmembrane region" description="Helical" evidence="1">
    <location>
        <begin position="159"/>
        <end position="177"/>
    </location>
</feature>
<evidence type="ECO:0000313" key="5">
    <source>
        <dbReference type="Proteomes" id="UP000198510"/>
    </source>
</evidence>
<sequence>MQPSLRKILCFLCLFFSLGISQAAPPTPALQLLHEGDSLFAASRYRRAFQRYDQLWTQYDVYSPQMLLRMSFIQEGLGNYPEALYYLNVYFLRHPDRQTVEKMKSLAEKNKLQGYRFSELDWMLAWYYQYRLWFLAAMLVGAAAMLAATLYYRKRQEGSIYHPLFLLIFLTAAFYLINYGDTYRKGIVSGEKIYLMGAPSAASPVEQVIDRGHRVTVKGVEDVWYEVEWNGQTGYIHRSQLRLIAA</sequence>
<keyword evidence="1" id="KW-0812">Transmembrane</keyword>
<dbReference type="AlphaFoldDB" id="A0A1G9IHV4"/>
<evidence type="ECO:0000256" key="2">
    <source>
        <dbReference type="SAM" id="SignalP"/>
    </source>
</evidence>
<keyword evidence="1" id="KW-1133">Transmembrane helix</keyword>
<dbReference type="Gene3D" id="1.25.40.10">
    <property type="entry name" value="Tetratricopeptide repeat domain"/>
    <property type="match status" value="1"/>
</dbReference>
<evidence type="ECO:0000313" key="4">
    <source>
        <dbReference type="EMBL" id="SDL24672.1"/>
    </source>
</evidence>
<keyword evidence="2" id="KW-0732">Signal</keyword>
<feature type="signal peptide" evidence="2">
    <location>
        <begin position="1"/>
        <end position="23"/>
    </location>
</feature>
<feature type="domain" description="SH3b" evidence="3">
    <location>
        <begin position="183"/>
        <end position="245"/>
    </location>
</feature>
<dbReference type="SUPFAM" id="SSF48452">
    <property type="entry name" value="TPR-like"/>
    <property type="match status" value="1"/>
</dbReference>
<dbReference type="SMART" id="SM00287">
    <property type="entry name" value="SH3b"/>
    <property type="match status" value="1"/>
</dbReference>
<dbReference type="InterPro" id="IPR003646">
    <property type="entry name" value="SH3-like_bac-type"/>
</dbReference>
<name>A0A1G9IHV4_9BACT</name>
<proteinExistence type="predicted"/>
<dbReference type="InterPro" id="IPR011990">
    <property type="entry name" value="TPR-like_helical_dom_sf"/>
</dbReference>
<dbReference type="STRING" id="1075417.SAMN05421823_1056"/>
<organism evidence="4 5">
    <name type="scientific">Catalinimonas alkaloidigena</name>
    <dbReference type="NCBI Taxonomy" id="1075417"/>
    <lineage>
        <taxon>Bacteria</taxon>
        <taxon>Pseudomonadati</taxon>
        <taxon>Bacteroidota</taxon>
        <taxon>Cytophagia</taxon>
        <taxon>Cytophagales</taxon>
        <taxon>Catalimonadaceae</taxon>
        <taxon>Catalinimonas</taxon>
    </lineage>
</organism>
<gene>
    <name evidence="4" type="ORF">SAMN05421823_1056</name>
</gene>
<dbReference type="OrthoDB" id="977366at2"/>
<evidence type="ECO:0000259" key="3">
    <source>
        <dbReference type="PROSITE" id="PS51781"/>
    </source>
</evidence>
<evidence type="ECO:0000256" key="1">
    <source>
        <dbReference type="SAM" id="Phobius"/>
    </source>
</evidence>
<dbReference type="EMBL" id="FNFO01000005">
    <property type="protein sequence ID" value="SDL24672.1"/>
    <property type="molecule type" value="Genomic_DNA"/>
</dbReference>
<accession>A0A1G9IHV4</accession>
<protein>
    <submittedName>
        <fullName evidence="4">SH3 domain-containing protein</fullName>
    </submittedName>
</protein>
<dbReference type="Proteomes" id="UP000198510">
    <property type="component" value="Unassembled WGS sequence"/>
</dbReference>
<dbReference type="PROSITE" id="PS51781">
    <property type="entry name" value="SH3B"/>
    <property type="match status" value="1"/>
</dbReference>
<feature type="chain" id="PRO_5011546519" evidence="2">
    <location>
        <begin position="24"/>
        <end position="246"/>
    </location>
</feature>
<dbReference type="Pfam" id="PF08239">
    <property type="entry name" value="SH3_3"/>
    <property type="match status" value="1"/>
</dbReference>
<keyword evidence="1" id="KW-0472">Membrane</keyword>
<feature type="transmembrane region" description="Helical" evidence="1">
    <location>
        <begin position="132"/>
        <end position="152"/>
    </location>
</feature>
<reference evidence="4 5" key="1">
    <citation type="submission" date="2016-10" db="EMBL/GenBank/DDBJ databases">
        <authorList>
            <person name="de Groot N.N."/>
        </authorList>
    </citation>
    <scope>NUCLEOTIDE SEQUENCE [LARGE SCALE GENOMIC DNA]</scope>
    <source>
        <strain evidence="4 5">DSM 25186</strain>
    </source>
</reference>